<dbReference type="OrthoDB" id="176168at2"/>
<dbReference type="CDD" id="cd06591">
    <property type="entry name" value="GH31_xylosidase_XylS"/>
    <property type="match status" value="1"/>
</dbReference>
<dbReference type="EMBL" id="WOTW01000003">
    <property type="protein sequence ID" value="MUP36700.1"/>
    <property type="molecule type" value="Genomic_DNA"/>
</dbReference>
<dbReference type="CDD" id="cd14752">
    <property type="entry name" value="GH31_N"/>
    <property type="match status" value="1"/>
</dbReference>
<dbReference type="Pfam" id="PF01055">
    <property type="entry name" value="Glyco_hydro_31_2nd"/>
    <property type="match status" value="1"/>
</dbReference>
<dbReference type="InterPro" id="IPR011013">
    <property type="entry name" value="Gal_mutarotase_sf_dom"/>
</dbReference>
<evidence type="ECO:0000313" key="10">
    <source>
        <dbReference type="Proteomes" id="UP000462449"/>
    </source>
</evidence>
<evidence type="ECO:0000256" key="2">
    <source>
        <dbReference type="RuleBase" id="RU361185"/>
    </source>
</evidence>
<reference evidence="8 9" key="1">
    <citation type="submission" date="2019-11" db="EMBL/GenBank/DDBJ databases">
        <title>Draft genome sequence of Labilibaculum sp. strain SYP isolated from Black Sea.</title>
        <authorList>
            <person name="Yadav S."/>
            <person name="Villanueva L."/>
        </authorList>
    </citation>
    <scope>NUCLEOTIDE SEQUENCE [LARGE SCALE GENOMIC DNA]</scope>
    <source>
        <strain evidence="8 9">44</strain>
    </source>
</reference>
<evidence type="ECO:0000256" key="1">
    <source>
        <dbReference type="ARBA" id="ARBA00007806"/>
    </source>
</evidence>
<feature type="domain" description="DUF5110" evidence="5">
    <location>
        <begin position="731"/>
        <end position="798"/>
    </location>
</feature>
<proteinExistence type="inferred from homology"/>
<reference evidence="7 10" key="2">
    <citation type="submission" date="2019-12" db="EMBL/GenBank/DDBJ databases">
        <title>Draft genome sequence of Labilibaculum sp. strain 44 isolated from deep waters of Black Sea.</title>
        <authorList>
            <person name="Yadav S."/>
            <person name="Villanueva L."/>
        </authorList>
    </citation>
    <scope>NUCLEOTIDE SEQUENCE [LARGE SCALE GENOMIC DNA]</scope>
    <source>
        <strain evidence="7 10">44</strain>
    </source>
</reference>
<keyword evidence="2" id="KW-0378">Hydrolase</keyword>
<dbReference type="Gene3D" id="3.20.20.80">
    <property type="entry name" value="Glycosidases"/>
    <property type="match status" value="1"/>
</dbReference>
<sequence length="826" mass="94949">MKLKHMYILFLLVFSLYNTSKGQSYKHTDLGIKTVINSTEIEIQFYGPSTVRILKFPEGDEFEKKSLSVIMQPQEEIFDIQEMGREITLKSKKISVVLNLKNGQVAFKTISGEPLLNEKAYVGKFTDFIDAGDTTYSVSQSYVLDENEAIYGLGILQRGKMSQRNQEVRMVQNNTEDYVPFFLSEKGYGVYWDNYSPTTFKDNSESTSFSSEVGDGIDYYFMYGGNSDGVIACMRNLTGQVPMFPLWTFGYWQSKERYKSQNEIVGVVKKYRELGVPLDGIIQDWQYWGNNYLWNAMEFLNPDFANPQKMVNDIHDLNAHIIISIWSSFGPMTKPYREMNPKGMLLDIGTWPQSGLTSWPPNKDYPSGVKPYDPYNPEARDIYWKYLNQGIFKLGMDGWWMDSTEPDHLDFRAQDMDNKTYLGSFRKVRNAYPLMTVGGVYEHQREVSSDKRVFILTRSAFAGQQRYGANTWSGDVSSSWESLRNQIPAGLNFSLCGIPYWNSDIGGFFAGAYNKNWNDGSGSKNPLYQELYVRWLQFGAFTPMMRSHGTDVPREIYQFGKEGEPIYDAIEKAIKLRYSLLPYIYGTAWDVTKNQSSFMRALVMDFNDENVKDLRNEYMFGKSILVAPIDSAQYTSEKVLKIDADTGWDKAEKEDTKSNTETNFRKPKSKNVYLPAGEEWYDFWTNETYLGGQNITATTTIDKIPLYIKAGSILPFGPKVKYAAEKKWDKLEIRIYEGANGEFTLYEDENDNYNYEKGMYSTITFNWNDAEKVLTINDREGNFPGMLKERTFGIVKVGKGKAAGDEVVMLFDKVVKYNGKKVLVKF</sequence>
<dbReference type="InterPro" id="IPR017853">
    <property type="entry name" value="GH"/>
</dbReference>
<dbReference type="InterPro" id="IPR048395">
    <property type="entry name" value="Glyco_hydro_31_C"/>
</dbReference>
<dbReference type="Proteomes" id="UP000462449">
    <property type="component" value="Unassembled WGS sequence"/>
</dbReference>
<dbReference type="Proteomes" id="UP000285951">
    <property type="component" value="Unassembled WGS sequence"/>
</dbReference>
<dbReference type="PANTHER" id="PTHR43863:SF2">
    <property type="entry name" value="MALTASE-GLUCOAMYLASE"/>
    <property type="match status" value="1"/>
</dbReference>
<comment type="caution">
    <text evidence="7">The sequence shown here is derived from an EMBL/GenBank/DDBJ whole genome shotgun (WGS) entry which is preliminary data.</text>
</comment>
<feature type="domain" description="Glycosyl hydrolase family 31 C-terminal" evidence="6">
    <location>
        <begin position="597"/>
        <end position="639"/>
    </location>
</feature>
<evidence type="ECO:0000313" key="9">
    <source>
        <dbReference type="Proteomes" id="UP000285951"/>
    </source>
</evidence>
<dbReference type="AlphaFoldDB" id="A0A7M4D221"/>
<gene>
    <name evidence="8" type="ORF">DWB62_002605</name>
    <name evidence="7" type="ORF">GNY23_02605</name>
</gene>
<protein>
    <submittedName>
        <fullName evidence="7">DUF5110 domain-containing protein</fullName>
    </submittedName>
</protein>
<evidence type="ECO:0000259" key="3">
    <source>
        <dbReference type="Pfam" id="PF01055"/>
    </source>
</evidence>
<feature type="domain" description="Glycoside hydrolase family 31 TIM barrel" evidence="3">
    <location>
        <begin position="242"/>
        <end position="585"/>
    </location>
</feature>
<dbReference type="InterPro" id="IPR000322">
    <property type="entry name" value="Glyco_hydro_31_TIM"/>
</dbReference>
<dbReference type="SUPFAM" id="SSF51011">
    <property type="entry name" value="Glycosyl hydrolase domain"/>
    <property type="match status" value="1"/>
</dbReference>
<dbReference type="Pfam" id="PF21365">
    <property type="entry name" value="Glyco_hydro_31_3rd"/>
    <property type="match status" value="2"/>
</dbReference>
<dbReference type="PANTHER" id="PTHR43863">
    <property type="entry name" value="HYDROLASE, PUTATIVE (AFU_ORTHOLOGUE AFUA_1G03140)-RELATED"/>
    <property type="match status" value="1"/>
</dbReference>
<dbReference type="InterPro" id="IPR013780">
    <property type="entry name" value="Glyco_hydro_b"/>
</dbReference>
<organism evidence="7 10">
    <name type="scientific">Labilibaculum euxinus</name>
    <dbReference type="NCBI Taxonomy" id="2686357"/>
    <lineage>
        <taxon>Bacteria</taxon>
        <taxon>Pseudomonadati</taxon>
        <taxon>Bacteroidota</taxon>
        <taxon>Bacteroidia</taxon>
        <taxon>Marinilabiliales</taxon>
        <taxon>Marinifilaceae</taxon>
        <taxon>Labilibaculum</taxon>
    </lineage>
</organism>
<evidence type="ECO:0000259" key="4">
    <source>
        <dbReference type="Pfam" id="PF13802"/>
    </source>
</evidence>
<dbReference type="InterPro" id="IPR025887">
    <property type="entry name" value="Glyco_hydro_31_N_dom"/>
</dbReference>
<feature type="domain" description="Glycosyl hydrolase family 31 C-terminal" evidence="6">
    <location>
        <begin position="667"/>
        <end position="714"/>
    </location>
</feature>
<dbReference type="RefSeq" id="WP_156194607.1">
    <property type="nucleotide sequence ID" value="NZ_QTZN02000003.1"/>
</dbReference>
<dbReference type="GO" id="GO:0004553">
    <property type="term" value="F:hydrolase activity, hydrolyzing O-glycosyl compounds"/>
    <property type="evidence" value="ECO:0007669"/>
    <property type="project" value="InterPro"/>
</dbReference>
<keyword evidence="9" id="KW-1185">Reference proteome</keyword>
<dbReference type="Gene3D" id="2.60.40.1180">
    <property type="entry name" value="Golgi alpha-mannosidase II"/>
    <property type="match status" value="2"/>
</dbReference>
<dbReference type="GO" id="GO:0030246">
    <property type="term" value="F:carbohydrate binding"/>
    <property type="evidence" value="ECO:0007669"/>
    <property type="project" value="InterPro"/>
</dbReference>
<dbReference type="SUPFAM" id="SSF51445">
    <property type="entry name" value="(Trans)glycosidases"/>
    <property type="match status" value="1"/>
</dbReference>
<dbReference type="GO" id="GO:0005975">
    <property type="term" value="P:carbohydrate metabolic process"/>
    <property type="evidence" value="ECO:0007669"/>
    <property type="project" value="InterPro"/>
</dbReference>
<comment type="similarity">
    <text evidence="1 2">Belongs to the glycosyl hydrolase 31 family.</text>
</comment>
<dbReference type="Pfam" id="PF17137">
    <property type="entry name" value="DUF5110"/>
    <property type="match status" value="1"/>
</dbReference>
<dbReference type="InterPro" id="IPR051816">
    <property type="entry name" value="Glycosyl_Hydrolase_31"/>
</dbReference>
<evidence type="ECO:0000313" key="8">
    <source>
        <dbReference type="EMBL" id="MVB05905.1"/>
    </source>
</evidence>
<accession>A0A7M4D221</accession>
<keyword evidence="2" id="KW-0326">Glycosidase</keyword>
<dbReference type="InterPro" id="IPR033403">
    <property type="entry name" value="DUF5110"/>
</dbReference>
<evidence type="ECO:0000259" key="5">
    <source>
        <dbReference type="Pfam" id="PF17137"/>
    </source>
</evidence>
<dbReference type="Gene3D" id="2.60.40.1760">
    <property type="entry name" value="glycosyl hydrolase (family 31)"/>
    <property type="match status" value="1"/>
</dbReference>
<name>A0A7M4D221_9BACT</name>
<evidence type="ECO:0000313" key="7">
    <source>
        <dbReference type="EMBL" id="MUP36700.1"/>
    </source>
</evidence>
<dbReference type="SUPFAM" id="SSF74650">
    <property type="entry name" value="Galactose mutarotase-like"/>
    <property type="match status" value="1"/>
</dbReference>
<evidence type="ECO:0000259" key="6">
    <source>
        <dbReference type="Pfam" id="PF21365"/>
    </source>
</evidence>
<feature type="domain" description="Glycoside hydrolase family 31 N-terminal" evidence="4">
    <location>
        <begin position="41"/>
        <end position="200"/>
    </location>
</feature>
<dbReference type="Pfam" id="PF13802">
    <property type="entry name" value="Gal_mutarotas_2"/>
    <property type="match status" value="1"/>
</dbReference>
<dbReference type="EMBL" id="QTZN02000003">
    <property type="protein sequence ID" value="MVB05905.1"/>
    <property type="molecule type" value="Genomic_DNA"/>
</dbReference>